<dbReference type="InterPro" id="IPR036665">
    <property type="entry name" value="PTS_IIA_glucitol/sorbitol_sf"/>
</dbReference>
<dbReference type="AlphaFoldDB" id="A0A2N8Q004"/>
<dbReference type="Proteomes" id="UP000316316">
    <property type="component" value="Unassembled WGS sequence"/>
</dbReference>
<reference evidence="3 5" key="2">
    <citation type="submission" date="2018-12" db="EMBL/GenBank/DDBJ databases">
        <title>A novel vanA-carrying plasmid in a clinical isolate of Enterococcus avium.</title>
        <authorList>
            <person name="Bernasconi O.J."/>
            <person name="Luzzaro F."/>
            <person name="Endimiani A."/>
        </authorList>
    </citation>
    <scope>NUCLEOTIDE SEQUENCE [LARGE SCALE GENOMIC DNA]</scope>
    <source>
        <strain evidence="3 5">LC0559/18</strain>
    </source>
</reference>
<dbReference type="PANTHER" id="PTHR40398">
    <property type="entry name" value="PTS SYSTEM GLUCITOL/SORBITOL-SPECIFIC EIIA COMPONENT"/>
    <property type="match status" value="1"/>
</dbReference>
<reference evidence="4 6" key="1">
    <citation type="submission" date="2017-10" db="EMBL/GenBank/DDBJ databases">
        <title>FDA dAtabase for Regulatory Grade micrObial Sequences (FDA-ARGOS): Supporting development and validation of Infectious Disease Dx tests.</title>
        <authorList>
            <person name="Campos J."/>
            <person name="Goldberg B."/>
            <person name="Tallon L.J."/>
            <person name="Sadzewicz L."/>
            <person name="Sengamalay N."/>
            <person name="Ott S."/>
            <person name="Godinez A."/>
            <person name="Nagaraj S."/>
            <person name="Vyas G."/>
            <person name="Aluvathingal J."/>
            <person name="Nadendla S."/>
            <person name="Geyer C."/>
            <person name="Nandy P."/>
            <person name="Hobson J."/>
            <person name="Sichtig H."/>
        </authorList>
    </citation>
    <scope>NUCLEOTIDE SEQUENCE [LARGE SCALE GENOMIC DNA]</scope>
    <source>
        <strain evidence="4 6">FDAARGOS_185</strain>
    </source>
</reference>
<evidence type="ECO:0000256" key="1">
    <source>
        <dbReference type="PROSITE-ProRule" id="PRU00420"/>
    </source>
</evidence>
<dbReference type="RefSeq" id="WP_016179330.1">
    <property type="nucleotide sequence ID" value="NZ_CAAKNX010000038.1"/>
</dbReference>
<dbReference type="GO" id="GO:0005737">
    <property type="term" value="C:cytoplasm"/>
    <property type="evidence" value="ECO:0007669"/>
    <property type="project" value="InterPro"/>
</dbReference>
<dbReference type="EMBL" id="PDXQ01000001">
    <property type="protein sequence ID" value="TRZ35366.1"/>
    <property type="molecule type" value="Genomic_DNA"/>
</dbReference>
<dbReference type="GO" id="GO:0008982">
    <property type="term" value="F:protein-N(PI)-phosphohistidine-sugar phosphotransferase activity"/>
    <property type="evidence" value="ECO:0007669"/>
    <property type="project" value="InterPro"/>
</dbReference>
<gene>
    <name evidence="4" type="ORF">AUF17_15315</name>
    <name evidence="3" type="ORF">EK398_02400</name>
    <name evidence="2" type="ORF">P7D43_11720</name>
</gene>
<evidence type="ECO:0000313" key="6">
    <source>
        <dbReference type="Proteomes" id="UP000316316"/>
    </source>
</evidence>
<dbReference type="Gene3D" id="2.40.33.40">
    <property type="entry name" value="Phosphotransferase system, glucitol/sorbitol-specific IIA component"/>
    <property type="match status" value="1"/>
</dbReference>
<evidence type="ECO:0000313" key="3">
    <source>
        <dbReference type="EMBL" id="RVU93807.1"/>
    </source>
</evidence>
<reference evidence="2" key="3">
    <citation type="submission" date="2023-03" db="EMBL/GenBank/DDBJ databases">
        <authorList>
            <person name="Shen W."/>
            <person name="Cai J."/>
        </authorList>
    </citation>
    <scope>NUCLEOTIDE SEQUENCE</scope>
    <source>
        <strain evidence="2">P33-2</strain>
    </source>
</reference>
<organism evidence="4 6">
    <name type="scientific">Enterococcus avium</name>
    <name type="common">Streptococcus avium</name>
    <dbReference type="NCBI Taxonomy" id="33945"/>
    <lineage>
        <taxon>Bacteria</taxon>
        <taxon>Bacillati</taxon>
        <taxon>Bacillota</taxon>
        <taxon>Bacilli</taxon>
        <taxon>Lactobacillales</taxon>
        <taxon>Enterococcaceae</taxon>
        <taxon>Enterococcus</taxon>
    </lineage>
</organism>
<dbReference type="InterPro" id="IPR004716">
    <property type="entry name" value="PTS_IIA_glucitol/sorbitol-sp"/>
</dbReference>
<dbReference type="Proteomes" id="UP001260773">
    <property type="component" value="Unassembled WGS sequence"/>
</dbReference>
<dbReference type="EMBL" id="JARPWH010000038">
    <property type="protein sequence ID" value="MDT2403046.1"/>
    <property type="molecule type" value="Genomic_DNA"/>
</dbReference>
<evidence type="ECO:0000313" key="4">
    <source>
        <dbReference type="EMBL" id="TRZ35366.1"/>
    </source>
</evidence>
<proteinExistence type="predicted"/>
<dbReference type="SUPFAM" id="SSF141530">
    <property type="entry name" value="PTSIIA/GutA-like"/>
    <property type="match status" value="1"/>
</dbReference>
<dbReference type="PANTHER" id="PTHR40398:SF1">
    <property type="entry name" value="PTS SYSTEM GLUCITOL_SORBITOL-SPECIFIC EIIA COMPONENT"/>
    <property type="match status" value="1"/>
</dbReference>
<dbReference type="GO" id="GO:0016301">
    <property type="term" value="F:kinase activity"/>
    <property type="evidence" value="ECO:0007669"/>
    <property type="project" value="TreeGrafter"/>
</dbReference>
<evidence type="ECO:0000313" key="2">
    <source>
        <dbReference type="EMBL" id="MDT2403046.1"/>
    </source>
</evidence>
<name>A0A2N8Q004_ENTAV</name>
<dbReference type="GO" id="GO:0009401">
    <property type="term" value="P:phosphoenolpyruvate-dependent sugar phosphotransferase system"/>
    <property type="evidence" value="ECO:0007669"/>
    <property type="project" value="InterPro"/>
</dbReference>
<comment type="caution">
    <text evidence="4">The sequence shown here is derived from an EMBL/GenBank/DDBJ whole genome shotgun (WGS) entry which is preliminary data.</text>
</comment>
<dbReference type="PROSITE" id="PS51097">
    <property type="entry name" value="PTS_EIIA_TYPE_5"/>
    <property type="match status" value="1"/>
</dbReference>
<dbReference type="EMBL" id="RYZS01000001">
    <property type="protein sequence ID" value="RVU93807.1"/>
    <property type="molecule type" value="Genomic_DNA"/>
</dbReference>
<dbReference type="GeneID" id="69569453"/>
<feature type="modified residue" description="Phosphohistidine; by HPr" evidence="1">
    <location>
        <position position="40"/>
    </location>
</feature>
<sequence>MVKTKIIEIGSMVPAFEEERLVILFGPSATAELKDICVIHEFEDQPKDALKVGGKIKFGDQEFTIEEVGSQANANFEELGHISIYFRNAIGEILPGAIIVSPGNFPSFEVGGVIEII</sequence>
<dbReference type="Pfam" id="PF03829">
    <property type="entry name" value="PTSIIA_gutA"/>
    <property type="match status" value="1"/>
</dbReference>
<protein>
    <submittedName>
        <fullName evidence="2">PTS glucitol/sorbitol transporter subunit IIA</fullName>
    </submittedName>
    <submittedName>
        <fullName evidence="4">PTS sorbitol transporter subunit IIA</fullName>
    </submittedName>
</protein>
<evidence type="ECO:0000313" key="5">
    <source>
        <dbReference type="Proteomes" id="UP000288388"/>
    </source>
</evidence>
<dbReference type="Proteomes" id="UP000288388">
    <property type="component" value="Unassembled WGS sequence"/>
</dbReference>
<accession>A0A2N8Q004</accession>